<dbReference type="Proteomes" id="UP000030764">
    <property type="component" value="Unassembled WGS sequence"/>
</dbReference>
<sequence>MKEKTFDSLTILTESTNSSESTMLQLVLNCFSRRPFGKNRYEGMGKRNVTFAETDQSALVDWQPNGFRYSATTRLREDIA</sequence>
<proteinExistence type="predicted"/>
<dbReference type="EMBL" id="KL367516">
    <property type="protein sequence ID" value="KFD67251.1"/>
    <property type="molecule type" value="Genomic_DNA"/>
</dbReference>
<reference evidence="1 3" key="1">
    <citation type="journal article" date="2014" name="Nat. Genet.">
        <title>Genome and transcriptome of the porcine whipworm Trichuris suis.</title>
        <authorList>
            <person name="Jex A.R."/>
            <person name="Nejsum P."/>
            <person name="Schwarz E.M."/>
            <person name="Hu L."/>
            <person name="Young N.D."/>
            <person name="Hall R.S."/>
            <person name="Korhonen P.K."/>
            <person name="Liao S."/>
            <person name="Thamsborg S."/>
            <person name="Xia J."/>
            <person name="Xu P."/>
            <person name="Wang S."/>
            <person name="Scheerlinck J.P."/>
            <person name="Hofmann A."/>
            <person name="Sternberg P.W."/>
            <person name="Wang J."/>
            <person name="Gasser R.B."/>
        </authorList>
    </citation>
    <scope>NUCLEOTIDE SEQUENCE [LARGE SCALE GENOMIC DNA]</scope>
    <source>
        <strain evidence="2">DCEP-RM93F</strain>
        <strain evidence="1">DCEP-RM93M</strain>
    </source>
</reference>
<name>A0A085MA24_9BILA</name>
<evidence type="ECO:0000313" key="3">
    <source>
        <dbReference type="Proteomes" id="UP000030764"/>
    </source>
</evidence>
<keyword evidence="3" id="KW-1185">Reference proteome</keyword>
<gene>
    <name evidence="1" type="ORF">M513_05089</name>
    <name evidence="2" type="ORF">M514_05089</name>
</gene>
<evidence type="ECO:0000313" key="1">
    <source>
        <dbReference type="EMBL" id="KFD54070.1"/>
    </source>
</evidence>
<accession>A0A085MA24</accession>
<evidence type="ECO:0000313" key="2">
    <source>
        <dbReference type="EMBL" id="KFD67251.1"/>
    </source>
</evidence>
<dbReference type="AlphaFoldDB" id="A0A085MA24"/>
<dbReference type="Proteomes" id="UP000030758">
    <property type="component" value="Unassembled WGS sequence"/>
</dbReference>
<dbReference type="EMBL" id="KL363211">
    <property type="protein sequence ID" value="KFD54070.1"/>
    <property type="molecule type" value="Genomic_DNA"/>
</dbReference>
<organism evidence="1 3">
    <name type="scientific">Trichuris suis</name>
    <name type="common">pig whipworm</name>
    <dbReference type="NCBI Taxonomy" id="68888"/>
    <lineage>
        <taxon>Eukaryota</taxon>
        <taxon>Metazoa</taxon>
        <taxon>Ecdysozoa</taxon>
        <taxon>Nematoda</taxon>
        <taxon>Enoplea</taxon>
        <taxon>Dorylaimia</taxon>
        <taxon>Trichinellida</taxon>
        <taxon>Trichuridae</taxon>
        <taxon>Trichuris</taxon>
    </lineage>
</organism>
<protein>
    <submittedName>
        <fullName evidence="1">Uncharacterized protein</fullName>
    </submittedName>
</protein>